<accession>A0A3S9QKN8</accession>
<dbReference type="PANTHER" id="PTHR42796:SF4">
    <property type="entry name" value="FUMARYLACETOACETATE HYDROLASE DOMAIN-CONTAINING PROTEIN 2A"/>
    <property type="match status" value="1"/>
</dbReference>
<keyword evidence="2" id="KW-0479">Metal-binding</keyword>
<dbReference type="GO" id="GO:0044281">
    <property type="term" value="P:small molecule metabolic process"/>
    <property type="evidence" value="ECO:0007669"/>
    <property type="project" value="UniProtKB-ARBA"/>
</dbReference>
<dbReference type="Gene3D" id="2.30.30.370">
    <property type="entry name" value="FAH"/>
    <property type="match status" value="1"/>
</dbReference>
<dbReference type="EMBL" id="CP033905">
    <property type="protein sequence ID" value="AZR06306.1"/>
    <property type="molecule type" value="Genomic_DNA"/>
</dbReference>
<evidence type="ECO:0000313" key="5">
    <source>
        <dbReference type="EMBL" id="AZR06306.1"/>
    </source>
</evidence>
<evidence type="ECO:0000259" key="4">
    <source>
        <dbReference type="Pfam" id="PF10370"/>
    </source>
</evidence>
<organism evidence="5 6">
    <name type="scientific">Trueperella pyogenes</name>
    <dbReference type="NCBI Taxonomy" id="1661"/>
    <lineage>
        <taxon>Bacteria</taxon>
        <taxon>Bacillati</taxon>
        <taxon>Actinomycetota</taxon>
        <taxon>Actinomycetes</taxon>
        <taxon>Actinomycetales</taxon>
        <taxon>Actinomycetaceae</taxon>
        <taxon>Trueperella</taxon>
    </lineage>
</organism>
<dbReference type="RefSeq" id="WP_053793732.1">
    <property type="nucleotide sequence ID" value="NZ_CP012649.1"/>
</dbReference>
<dbReference type="GO" id="GO:0003824">
    <property type="term" value="F:catalytic activity"/>
    <property type="evidence" value="ECO:0007669"/>
    <property type="project" value="InterPro"/>
</dbReference>
<evidence type="ECO:0000313" key="6">
    <source>
        <dbReference type="Proteomes" id="UP000275951"/>
    </source>
</evidence>
<dbReference type="AlphaFoldDB" id="A0A3S9QKN8"/>
<reference evidence="5 6" key="1">
    <citation type="submission" date="2018-11" db="EMBL/GenBank/DDBJ databases">
        <title>Multidrug-resistant genes are associated with an 42-kb island TGI1 carrying a complex class 1 integron in a Trueperella pyogenes.</title>
        <authorList>
            <person name="Dong W."/>
        </authorList>
    </citation>
    <scope>NUCLEOTIDE SEQUENCE [LARGE SCALE GENOMIC DNA]</scope>
    <source>
        <strain evidence="5 6">TP4</strain>
    </source>
</reference>
<protein>
    <submittedName>
        <fullName evidence="5">DUF2437 domain-containing protein</fullName>
    </submittedName>
</protein>
<comment type="similarity">
    <text evidence="1">Belongs to the FAH family.</text>
</comment>
<feature type="domain" description="Fumarylacetoacetase-like C-terminal" evidence="3">
    <location>
        <begin position="77"/>
        <end position="252"/>
    </location>
</feature>
<dbReference type="Pfam" id="PF10370">
    <property type="entry name" value="Rv2993c-like_N"/>
    <property type="match status" value="1"/>
</dbReference>
<evidence type="ECO:0000256" key="2">
    <source>
        <dbReference type="ARBA" id="ARBA00022723"/>
    </source>
</evidence>
<dbReference type="InterPro" id="IPR036663">
    <property type="entry name" value="Fumarylacetoacetase_C_sf"/>
</dbReference>
<name>A0A3S9QKN8_9ACTO</name>
<dbReference type="Gene3D" id="3.90.850.10">
    <property type="entry name" value="Fumarylacetoacetase-like, C-terminal domain"/>
    <property type="match status" value="1"/>
</dbReference>
<gene>
    <name evidence="5" type="ORF">EBQ10_02690</name>
</gene>
<dbReference type="SUPFAM" id="SSF56529">
    <property type="entry name" value="FAH"/>
    <property type="match status" value="1"/>
</dbReference>
<proteinExistence type="inferred from homology"/>
<evidence type="ECO:0000259" key="3">
    <source>
        <dbReference type="Pfam" id="PF01557"/>
    </source>
</evidence>
<dbReference type="GO" id="GO:0046872">
    <property type="term" value="F:metal ion binding"/>
    <property type="evidence" value="ECO:0007669"/>
    <property type="project" value="UniProtKB-KW"/>
</dbReference>
<dbReference type="InterPro" id="IPR011234">
    <property type="entry name" value="Fumarylacetoacetase-like_C"/>
</dbReference>
<feature type="domain" description="Rv2993c-like N-terminal" evidence="4">
    <location>
        <begin position="1"/>
        <end position="53"/>
    </location>
</feature>
<dbReference type="PANTHER" id="PTHR42796">
    <property type="entry name" value="FUMARYLACETOACETATE HYDROLASE DOMAIN-CONTAINING PROTEIN 2A-RELATED"/>
    <property type="match status" value="1"/>
</dbReference>
<dbReference type="GeneID" id="97531796"/>
<dbReference type="Pfam" id="PF01557">
    <property type="entry name" value="FAA_hydrolase"/>
    <property type="match status" value="1"/>
</dbReference>
<evidence type="ECO:0000256" key="1">
    <source>
        <dbReference type="ARBA" id="ARBA00010211"/>
    </source>
</evidence>
<sequence length="255" mass="26745">MKIARLSLDQGPRFAVVDEATGNYRVLADDPLYSQIQPTGQIVAAADANLVAPMLPRSKVIGFGDNYNRPDFRPDTGKVPTTFLKPNTAVVGPNVPIVAPAWSGNIIHEAELAVVISRLCKDVPVERADEVIFGYTVGNDVADGLTQKSDLQWARAKGFDTSCPIGPVIVTDLDVSDLEITLSVDGEVKGRGTTADLARGVPELIALASSMFTLLPGDIILTGAAFPSIPAGPGAEVVCSVAGIGELRNPVVADD</sequence>
<dbReference type="OrthoDB" id="9805307at2"/>
<dbReference type="Proteomes" id="UP000275951">
    <property type="component" value="Chromosome"/>
</dbReference>
<dbReference type="InterPro" id="IPR051121">
    <property type="entry name" value="FAH"/>
</dbReference>
<dbReference type="InterPro" id="IPR018833">
    <property type="entry name" value="Rv2993c-like_N"/>
</dbReference>